<keyword evidence="2" id="KW-0539">Nucleus</keyword>
<dbReference type="SMART" id="SM00066">
    <property type="entry name" value="GAL4"/>
    <property type="match status" value="1"/>
</dbReference>
<evidence type="ECO:0000259" key="4">
    <source>
        <dbReference type="PROSITE" id="PS50048"/>
    </source>
</evidence>
<dbReference type="PROSITE" id="PS00463">
    <property type="entry name" value="ZN2_CY6_FUNGAL_1"/>
    <property type="match status" value="1"/>
</dbReference>
<name>A0A8K0T900_9PEZI</name>
<dbReference type="Pfam" id="PF04082">
    <property type="entry name" value="Fungal_trans"/>
    <property type="match status" value="1"/>
</dbReference>
<dbReference type="InterPro" id="IPR036864">
    <property type="entry name" value="Zn2-C6_fun-type_DNA-bd_sf"/>
</dbReference>
<organism evidence="5 6">
    <name type="scientific">Plectosphaerella cucumerina</name>
    <dbReference type="NCBI Taxonomy" id="40658"/>
    <lineage>
        <taxon>Eukaryota</taxon>
        <taxon>Fungi</taxon>
        <taxon>Dikarya</taxon>
        <taxon>Ascomycota</taxon>
        <taxon>Pezizomycotina</taxon>
        <taxon>Sordariomycetes</taxon>
        <taxon>Hypocreomycetidae</taxon>
        <taxon>Glomerellales</taxon>
        <taxon>Plectosphaerellaceae</taxon>
        <taxon>Plectosphaerella</taxon>
    </lineage>
</organism>
<dbReference type="SUPFAM" id="SSF57701">
    <property type="entry name" value="Zn2/Cys6 DNA-binding domain"/>
    <property type="match status" value="1"/>
</dbReference>
<dbReference type="Pfam" id="PF00172">
    <property type="entry name" value="Zn_clus"/>
    <property type="match status" value="1"/>
</dbReference>
<dbReference type="AlphaFoldDB" id="A0A8K0T900"/>
<dbReference type="Proteomes" id="UP000813385">
    <property type="component" value="Unassembled WGS sequence"/>
</dbReference>
<dbReference type="PANTHER" id="PTHR31668">
    <property type="entry name" value="GLUCOSE TRANSPORT TRANSCRIPTION REGULATOR RGT1-RELATED-RELATED"/>
    <property type="match status" value="1"/>
</dbReference>
<comment type="caution">
    <text evidence="5">The sequence shown here is derived from an EMBL/GenBank/DDBJ whole genome shotgun (WGS) entry which is preliminary data.</text>
</comment>
<dbReference type="PROSITE" id="PS50048">
    <property type="entry name" value="ZN2_CY6_FUNGAL_2"/>
    <property type="match status" value="1"/>
</dbReference>
<feature type="region of interest" description="Disordered" evidence="3">
    <location>
        <begin position="48"/>
        <end position="111"/>
    </location>
</feature>
<accession>A0A8K0T900</accession>
<dbReference type="InterPro" id="IPR001138">
    <property type="entry name" value="Zn2Cys6_DnaBD"/>
</dbReference>
<dbReference type="Gene3D" id="4.10.240.10">
    <property type="entry name" value="Zn(2)-C6 fungal-type DNA-binding domain"/>
    <property type="match status" value="1"/>
</dbReference>
<dbReference type="CDD" id="cd12148">
    <property type="entry name" value="fungal_TF_MHR"/>
    <property type="match status" value="1"/>
</dbReference>
<feature type="compositionally biased region" description="Polar residues" evidence="3">
    <location>
        <begin position="97"/>
        <end position="111"/>
    </location>
</feature>
<dbReference type="EMBL" id="JAGPXD010000006">
    <property type="protein sequence ID" value="KAH7349635.1"/>
    <property type="molecule type" value="Genomic_DNA"/>
</dbReference>
<sequence>MTRPEQACDRCRRRKIKCDGQSTTSSCGRCLAADVACEYNLPVAKRGPKFRRGLGRPRVAPATSAALVSGSEVSSDRVEDGQNAPLLLSPSEPPRQNCESSPTPWPPQNASLSPIIAPDLVRADGLRLPEAQVLTGRHPKNPAQEAHASLVAEAARLGLSLPNIAEQSLKLAVQRTFPLAPCFDAADAWRHIYMLMLPPDTLFTGPPEVQLDKVRAYALITAMCSYTCARASPHEPDSGLALASHFLSASRQALAAYEDSDIQLPDSRSLAIRTQQASSLHYLGRGRLSRYLLGQAFRLAIDMRLNEESSYAALKPREAQLQRNMFWFLYTTDKSASALSGTSSMLHDGPPRRVEGPGGVEVAGWTVTFLAEFDPVLYTEEFERQLGEGIALARRVWALGSDISRIMLLLFQSLELTMTTDTTPADGGVLQKIADMYLTFCSLPDHLPPWLHEPGAYTDGDTAASVLNTRRMMLWMQRADILVTHACLRLILTQQAFRQGYPSLFGMTADPGMLDLKATDLAEGLVLAIRELPHEALVVNGEALVEKLRRFGVALLEIGERSHSKALCVRARRLLATLLDTIASLDSKASDDLIPEGSV</sequence>
<evidence type="ECO:0000256" key="2">
    <source>
        <dbReference type="ARBA" id="ARBA00023242"/>
    </source>
</evidence>
<dbReference type="InterPro" id="IPR007219">
    <property type="entry name" value="XnlR_reg_dom"/>
</dbReference>
<evidence type="ECO:0000313" key="5">
    <source>
        <dbReference type="EMBL" id="KAH7349635.1"/>
    </source>
</evidence>
<dbReference type="InterPro" id="IPR050797">
    <property type="entry name" value="Carb_Metab_Trans_Reg"/>
</dbReference>
<dbReference type="OrthoDB" id="2534600at2759"/>
<evidence type="ECO:0000313" key="6">
    <source>
        <dbReference type="Proteomes" id="UP000813385"/>
    </source>
</evidence>
<dbReference type="CDD" id="cd00067">
    <property type="entry name" value="GAL4"/>
    <property type="match status" value="1"/>
</dbReference>
<protein>
    <recommendedName>
        <fullName evidence="4">Zn(2)-C6 fungal-type domain-containing protein</fullName>
    </recommendedName>
</protein>
<dbReference type="SMART" id="SM00906">
    <property type="entry name" value="Fungal_trans"/>
    <property type="match status" value="1"/>
</dbReference>
<keyword evidence="6" id="KW-1185">Reference proteome</keyword>
<proteinExistence type="predicted"/>
<dbReference type="GO" id="GO:0000981">
    <property type="term" value="F:DNA-binding transcription factor activity, RNA polymerase II-specific"/>
    <property type="evidence" value="ECO:0007669"/>
    <property type="project" value="InterPro"/>
</dbReference>
<dbReference type="GO" id="GO:0003677">
    <property type="term" value="F:DNA binding"/>
    <property type="evidence" value="ECO:0007669"/>
    <property type="project" value="InterPro"/>
</dbReference>
<dbReference type="PANTHER" id="PTHR31668:SF30">
    <property type="entry name" value="ZN(II)2CYS6 TRANSCRIPTION FACTOR (EUROFUNG)"/>
    <property type="match status" value="1"/>
</dbReference>
<dbReference type="GO" id="GO:0008270">
    <property type="term" value="F:zinc ion binding"/>
    <property type="evidence" value="ECO:0007669"/>
    <property type="project" value="InterPro"/>
</dbReference>
<keyword evidence="1" id="KW-0479">Metal-binding</keyword>
<gene>
    <name evidence="5" type="ORF">B0T11DRAFT_133363</name>
</gene>
<evidence type="ECO:0000256" key="1">
    <source>
        <dbReference type="ARBA" id="ARBA00022723"/>
    </source>
</evidence>
<feature type="domain" description="Zn(2)-C6 fungal-type" evidence="4">
    <location>
        <begin position="7"/>
        <end position="39"/>
    </location>
</feature>
<evidence type="ECO:0000256" key="3">
    <source>
        <dbReference type="SAM" id="MobiDB-lite"/>
    </source>
</evidence>
<dbReference type="GO" id="GO:0006351">
    <property type="term" value="P:DNA-templated transcription"/>
    <property type="evidence" value="ECO:0007669"/>
    <property type="project" value="InterPro"/>
</dbReference>
<reference evidence="5" key="1">
    <citation type="journal article" date="2021" name="Nat. Commun.">
        <title>Genetic determinants of endophytism in the Arabidopsis root mycobiome.</title>
        <authorList>
            <person name="Mesny F."/>
            <person name="Miyauchi S."/>
            <person name="Thiergart T."/>
            <person name="Pickel B."/>
            <person name="Atanasova L."/>
            <person name="Karlsson M."/>
            <person name="Huettel B."/>
            <person name="Barry K.W."/>
            <person name="Haridas S."/>
            <person name="Chen C."/>
            <person name="Bauer D."/>
            <person name="Andreopoulos W."/>
            <person name="Pangilinan J."/>
            <person name="LaButti K."/>
            <person name="Riley R."/>
            <person name="Lipzen A."/>
            <person name="Clum A."/>
            <person name="Drula E."/>
            <person name="Henrissat B."/>
            <person name="Kohler A."/>
            <person name="Grigoriev I.V."/>
            <person name="Martin F.M."/>
            <person name="Hacquard S."/>
        </authorList>
    </citation>
    <scope>NUCLEOTIDE SEQUENCE</scope>
    <source>
        <strain evidence="5">MPI-CAGE-AT-0016</strain>
    </source>
</reference>